<feature type="non-terminal residue" evidence="1">
    <location>
        <position position="1"/>
    </location>
</feature>
<dbReference type="CDD" id="cd01335">
    <property type="entry name" value="Radical_SAM"/>
    <property type="match status" value="1"/>
</dbReference>
<reference evidence="1" key="1">
    <citation type="submission" date="2018-05" db="EMBL/GenBank/DDBJ databases">
        <authorList>
            <person name="Lanie J.A."/>
            <person name="Ng W.-L."/>
            <person name="Kazmierczak K.M."/>
            <person name="Andrzejewski T.M."/>
            <person name="Davidsen T.M."/>
            <person name="Wayne K.J."/>
            <person name="Tettelin H."/>
            <person name="Glass J.I."/>
            <person name="Rusch D."/>
            <person name="Podicherti R."/>
            <person name="Tsui H.-C.T."/>
            <person name="Winkler M.E."/>
        </authorList>
    </citation>
    <scope>NUCLEOTIDE SEQUENCE</scope>
</reference>
<dbReference type="InterPro" id="IPR013785">
    <property type="entry name" value="Aldolase_TIM"/>
</dbReference>
<evidence type="ECO:0008006" key="2">
    <source>
        <dbReference type="Google" id="ProtNLM"/>
    </source>
</evidence>
<name>A0A382R4U8_9ZZZZ</name>
<accession>A0A382R4U8</accession>
<gene>
    <name evidence="1" type="ORF">METZ01_LOCUS345570</name>
</gene>
<dbReference type="EMBL" id="UINC01119120">
    <property type="protein sequence ID" value="SVC92716.1"/>
    <property type="molecule type" value="Genomic_DNA"/>
</dbReference>
<sequence>THTKIQLYQKKKGGKWFTDQYDWFQDSPHYWEQFEKYCTHARKIYIVGGEPLIIPEHLESLERLVASGNAHNIEIEYNSNLTNVTPKYLKLWEHFKQIRVGASIDGYGGVFNYQRTPANWHSVYEQMKRLNDNRKINLKCWFTFTVTPYNVYHMPEFMKWKLEESGLDRFNPIDGMRPTITQHMCHSPKYYNIKVLPQMFKDEVEDHYELYKEWMRGSDYSNNVKAHFYQVLDGTIRFMQSEDYSKDHLQGFIDITNKLDEIRGQDVRDIVPQYKELFNAR</sequence>
<evidence type="ECO:0000313" key="1">
    <source>
        <dbReference type="EMBL" id="SVC92716.1"/>
    </source>
</evidence>
<dbReference type="NCBIfam" id="NF033640">
    <property type="entry name" value="N_Twi_rSAM"/>
    <property type="match status" value="1"/>
</dbReference>
<protein>
    <recommendedName>
        <fullName evidence="2">Radical SAM core domain-containing protein</fullName>
    </recommendedName>
</protein>
<dbReference type="InterPro" id="IPR058240">
    <property type="entry name" value="rSAM_sf"/>
</dbReference>
<dbReference type="AlphaFoldDB" id="A0A382R4U8"/>
<organism evidence="1">
    <name type="scientific">marine metagenome</name>
    <dbReference type="NCBI Taxonomy" id="408172"/>
    <lineage>
        <taxon>unclassified sequences</taxon>
        <taxon>metagenomes</taxon>
        <taxon>ecological metagenomes</taxon>
    </lineage>
</organism>
<dbReference type="Gene3D" id="3.20.20.70">
    <property type="entry name" value="Aldolase class I"/>
    <property type="match status" value="1"/>
</dbReference>
<proteinExistence type="predicted"/>
<dbReference type="SUPFAM" id="SSF102114">
    <property type="entry name" value="Radical SAM enzymes"/>
    <property type="match status" value="1"/>
</dbReference>